<dbReference type="PROSITE" id="PS00237">
    <property type="entry name" value="G_PROTEIN_RECEP_F1_1"/>
    <property type="match status" value="1"/>
</dbReference>
<feature type="transmembrane region" description="Helical" evidence="11">
    <location>
        <begin position="122"/>
        <end position="144"/>
    </location>
</feature>
<sequence length="408" mass="45799">MRVISMEGAAPLHDTSFFRMAQVWAWVICVLGVSGNLLTLATAAHQLYLAKRNRRSLKSVRRDGLGRVPPSFITLQADTLLLLHLSLCDLLYCSINLPIIALNYDLALSDTFTPVPSEQFCTASVVFRYLNALAEWMTLGLLAVERCLNMGRVRVSHIFKPANTCVLLVCCWVAALLSQVVPISDHTYGFDNITFKCDMSASRSKMIFYSLETPLPCLLMLMGTASIIYQVWSNKRRLLAAQMPLELVEKRNRSTWRSTALVLCLLTVFLLCVIPNAVYNIVSITRGTNEDVVVALVTFMIYWVQYGVNFILYAAGNRNFRQAYIQFLQAVSETLCPCCHLRSPSPMPSPVPSSHNDGIMAGGVSCRSIPTVRIEDVSKVTPSTPQFREDAWNRPNKPLRIFPHRRMP</sequence>
<dbReference type="AlphaFoldDB" id="A0AAW0V2D9"/>
<evidence type="ECO:0000256" key="11">
    <source>
        <dbReference type="SAM" id="Phobius"/>
    </source>
</evidence>
<feature type="transmembrane region" description="Helical" evidence="11">
    <location>
        <begin position="23"/>
        <end position="49"/>
    </location>
</feature>
<comment type="caution">
    <text evidence="13">The sequence shown here is derived from an EMBL/GenBank/DDBJ whole genome shotgun (WGS) entry which is preliminary data.</text>
</comment>
<reference evidence="13 14" key="1">
    <citation type="submission" date="2023-03" db="EMBL/GenBank/DDBJ databases">
        <title>High-quality genome of Scylla paramamosain provides insights in environmental adaptation.</title>
        <authorList>
            <person name="Zhang L."/>
        </authorList>
    </citation>
    <scope>NUCLEOTIDE SEQUENCE [LARGE SCALE GENOMIC DNA]</scope>
    <source>
        <strain evidence="13">LZ_2023a</strain>
        <tissue evidence="13">Muscle</tissue>
    </source>
</reference>
<accession>A0AAW0V2D9</accession>
<keyword evidence="5 11" id="KW-1133">Transmembrane helix</keyword>
<evidence type="ECO:0000259" key="12">
    <source>
        <dbReference type="PROSITE" id="PS50262"/>
    </source>
</evidence>
<feature type="transmembrane region" description="Helical" evidence="11">
    <location>
        <begin position="213"/>
        <end position="232"/>
    </location>
</feature>
<comment type="similarity">
    <text evidence="2 10">Belongs to the G-protein coupled receptor 1 family.</text>
</comment>
<evidence type="ECO:0000256" key="1">
    <source>
        <dbReference type="ARBA" id="ARBA00004651"/>
    </source>
</evidence>
<evidence type="ECO:0000256" key="7">
    <source>
        <dbReference type="ARBA" id="ARBA00023136"/>
    </source>
</evidence>
<gene>
    <name evidence="13" type="ORF">O3P69_007116</name>
</gene>
<evidence type="ECO:0000256" key="9">
    <source>
        <dbReference type="ARBA" id="ARBA00023224"/>
    </source>
</evidence>
<dbReference type="PRINTS" id="PR00237">
    <property type="entry name" value="GPCRRHODOPSN"/>
</dbReference>
<dbReference type="InterPro" id="IPR017452">
    <property type="entry name" value="GPCR_Rhodpsn_7TM"/>
</dbReference>
<dbReference type="PANTHER" id="PTHR24230">
    <property type="entry name" value="G-PROTEIN COUPLED RECEPTOR"/>
    <property type="match status" value="1"/>
</dbReference>
<dbReference type="Pfam" id="PF00001">
    <property type="entry name" value="7tm_1"/>
    <property type="match status" value="1"/>
</dbReference>
<dbReference type="SUPFAM" id="SSF81321">
    <property type="entry name" value="Family A G protein-coupled receptor-like"/>
    <property type="match status" value="1"/>
</dbReference>
<keyword evidence="4 10" id="KW-0812">Transmembrane</keyword>
<proteinExistence type="inferred from homology"/>
<evidence type="ECO:0000256" key="3">
    <source>
        <dbReference type="ARBA" id="ARBA00022475"/>
    </source>
</evidence>
<feature type="transmembrane region" description="Helical" evidence="11">
    <location>
        <begin position="294"/>
        <end position="315"/>
    </location>
</feature>
<keyword evidence="9 10" id="KW-0807">Transducer</keyword>
<dbReference type="GO" id="GO:0005886">
    <property type="term" value="C:plasma membrane"/>
    <property type="evidence" value="ECO:0007669"/>
    <property type="project" value="UniProtKB-SubCell"/>
</dbReference>
<keyword evidence="8 10" id="KW-0675">Receptor</keyword>
<evidence type="ECO:0000256" key="10">
    <source>
        <dbReference type="RuleBase" id="RU000688"/>
    </source>
</evidence>
<evidence type="ECO:0000256" key="5">
    <source>
        <dbReference type="ARBA" id="ARBA00022989"/>
    </source>
</evidence>
<keyword evidence="14" id="KW-1185">Reference proteome</keyword>
<dbReference type="PANTHER" id="PTHR24230:SF76">
    <property type="entry name" value="G-PROTEIN COUPLED RECEPTORS FAMILY 1 PROFILE DOMAIN-CONTAINING PROTEIN"/>
    <property type="match status" value="1"/>
</dbReference>
<feature type="transmembrane region" description="Helical" evidence="11">
    <location>
        <begin position="260"/>
        <end position="282"/>
    </location>
</feature>
<dbReference type="PROSITE" id="PS50262">
    <property type="entry name" value="G_PROTEIN_RECEP_F1_2"/>
    <property type="match status" value="1"/>
</dbReference>
<protein>
    <recommendedName>
        <fullName evidence="12">G-protein coupled receptors family 1 profile domain-containing protein</fullName>
    </recommendedName>
</protein>
<evidence type="ECO:0000256" key="8">
    <source>
        <dbReference type="ARBA" id="ARBA00023170"/>
    </source>
</evidence>
<comment type="subcellular location">
    <subcellularLocation>
        <location evidence="1">Cell membrane</location>
        <topology evidence="1">Multi-pass membrane protein</topology>
    </subcellularLocation>
</comment>
<dbReference type="Gene3D" id="1.20.1070.10">
    <property type="entry name" value="Rhodopsin 7-helix transmembrane proteins"/>
    <property type="match status" value="1"/>
</dbReference>
<feature type="transmembrane region" description="Helical" evidence="11">
    <location>
        <begin position="80"/>
        <end position="102"/>
    </location>
</feature>
<dbReference type="InterPro" id="IPR000276">
    <property type="entry name" value="GPCR_Rhodpsn"/>
</dbReference>
<evidence type="ECO:0000256" key="4">
    <source>
        <dbReference type="ARBA" id="ARBA00022692"/>
    </source>
</evidence>
<name>A0AAW0V2D9_SCYPA</name>
<feature type="domain" description="G-protein coupled receptors family 1 profile" evidence="12">
    <location>
        <begin position="35"/>
        <end position="313"/>
    </location>
</feature>
<dbReference type="EMBL" id="JARAKH010000002">
    <property type="protein sequence ID" value="KAK8406164.1"/>
    <property type="molecule type" value="Genomic_DNA"/>
</dbReference>
<dbReference type="GO" id="GO:0008528">
    <property type="term" value="F:G protein-coupled peptide receptor activity"/>
    <property type="evidence" value="ECO:0007669"/>
    <property type="project" value="TreeGrafter"/>
</dbReference>
<evidence type="ECO:0000313" key="13">
    <source>
        <dbReference type="EMBL" id="KAK8406164.1"/>
    </source>
</evidence>
<evidence type="ECO:0000313" key="14">
    <source>
        <dbReference type="Proteomes" id="UP001487740"/>
    </source>
</evidence>
<keyword evidence="3" id="KW-1003">Cell membrane</keyword>
<dbReference type="GO" id="GO:0007218">
    <property type="term" value="P:neuropeptide signaling pathway"/>
    <property type="evidence" value="ECO:0007669"/>
    <property type="project" value="TreeGrafter"/>
</dbReference>
<keyword evidence="7 11" id="KW-0472">Membrane</keyword>
<keyword evidence="6 10" id="KW-0297">G-protein coupled receptor</keyword>
<evidence type="ECO:0000256" key="2">
    <source>
        <dbReference type="ARBA" id="ARBA00010663"/>
    </source>
</evidence>
<feature type="transmembrane region" description="Helical" evidence="11">
    <location>
        <begin position="165"/>
        <end position="184"/>
    </location>
</feature>
<evidence type="ECO:0000256" key="6">
    <source>
        <dbReference type="ARBA" id="ARBA00023040"/>
    </source>
</evidence>
<dbReference type="Proteomes" id="UP001487740">
    <property type="component" value="Unassembled WGS sequence"/>
</dbReference>
<organism evidence="13 14">
    <name type="scientific">Scylla paramamosain</name>
    <name type="common">Mud crab</name>
    <dbReference type="NCBI Taxonomy" id="85552"/>
    <lineage>
        <taxon>Eukaryota</taxon>
        <taxon>Metazoa</taxon>
        <taxon>Ecdysozoa</taxon>
        <taxon>Arthropoda</taxon>
        <taxon>Crustacea</taxon>
        <taxon>Multicrustacea</taxon>
        <taxon>Malacostraca</taxon>
        <taxon>Eumalacostraca</taxon>
        <taxon>Eucarida</taxon>
        <taxon>Decapoda</taxon>
        <taxon>Pleocyemata</taxon>
        <taxon>Brachyura</taxon>
        <taxon>Eubrachyura</taxon>
        <taxon>Portunoidea</taxon>
        <taxon>Portunidae</taxon>
        <taxon>Portuninae</taxon>
        <taxon>Scylla</taxon>
    </lineage>
</organism>